<evidence type="ECO:0000256" key="1">
    <source>
        <dbReference type="ARBA" id="ARBA00002324"/>
    </source>
</evidence>
<dbReference type="NCBIfam" id="TIGR00482">
    <property type="entry name" value="nicotinate (nicotinamide) nucleotide adenylyltransferase"/>
    <property type="match status" value="1"/>
</dbReference>
<keyword evidence="9 11" id="KW-0520">NAD</keyword>
<dbReference type="NCBIfam" id="NF000839">
    <property type="entry name" value="PRK00071.1-1"/>
    <property type="match status" value="1"/>
</dbReference>
<dbReference type="PANTHER" id="PTHR39321:SF3">
    <property type="entry name" value="PHOSPHOPANTETHEINE ADENYLYLTRANSFERASE"/>
    <property type="match status" value="1"/>
</dbReference>
<dbReference type="Proteomes" id="UP000306719">
    <property type="component" value="Unassembled WGS sequence"/>
</dbReference>
<dbReference type="GO" id="GO:0009435">
    <property type="term" value="P:NAD+ biosynthetic process"/>
    <property type="evidence" value="ECO:0007669"/>
    <property type="project" value="UniProtKB-UniRule"/>
</dbReference>
<evidence type="ECO:0000256" key="2">
    <source>
        <dbReference type="ARBA" id="ARBA00005019"/>
    </source>
</evidence>
<comment type="caution">
    <text evidence="13">The sequence shown here is derived from an EMBL/GenBank/DDBJ whole genome shotgun (WGS) entry which is preliminary data.</text>
</comment>
<keyword evidence="7 11" id="KW-0547">Nucleotide-binding</keyword>
<dbReference type="InterPro" id="IPR005248">
    <property type="entry name" value="NadD/NMNAT"/>
</dbReference>
<dbReference type="Gene3D" id="3.40.50.620">
    <property type="entry name" value="HUPs"/>
    <property type="match status" value="1"/>
</dbReference>
<evidence type="ECO:0000259" key="12">
    <source>
        <dbReference type="Pfam" id="PF01467"/>
    </source>
</evidence>
<evidence type="ECO:0000256" key="6">
    <source>
        <dbReference type="ARBA" id="ARBA00022695"/>
    </source>
</evidence>
<evidence type="ECO:0000256" key="4">
    <source>
        <dbReference type="ARBA" id="ARBA00022642"/>
    </source>
</evidence>
<sequence>MIALFGGTFDPVHLGHINMATECANTLGLSELRFLPNALPVHKQGPAVSTDDRLAMLQLATASDPRFTIDRRELERDTPSYSLLTLQEVKAEHPQCTIMFLMGMDSFNSLDKWYRWQEIITLCHIVVYQRPGDAFAPSEALQDYLTHARCTEPAQLATEPGGLCYFLPGQPFEAASSTIRNAIKRRQVVEPWLNKTVLDYIQAHQLYLSSSDNP</sequence>
<dbReference type="AlphaFoldDB" id="A0A5S3WS03"/>
<dbReference type="GO" id="GO:0005524">
    <property type="term" value="F:ATP binding"/>
    <property type="evidence" value="ECO:0007669"/>
    <property type="project" value="UniProtKB-KW"/>
</dbReference>
<comment type="function">
    <text evidence="1 11">Catalyzes the reversible adenylation of nicotinate mononucleotide (NaMN) to nicotinic acid adenine dinucleotide (NaAD).</text>
</comment>
<dbReference type="PANTHER" id="PTHR39321">
    <property type="entry name" value="NICOTINATE-NUCLEOTIDE ADENYLYLTRANSFERASE-RELATED"/>
    <property type="match status" value="1"/>
</dbReference>
<dbReference type="EMBL" id="PNCJ01000056">
    <property type="protein sequence ID" value="TMP31066.1"/>
    <property type="molecule type" value="Genomic_DNA"/>
</dbReference>
<evidence type="ECO:0000256" key="11">
    <source>
        <dbReference type="HAMAP-Rule" id="MF_00244"/>
    </source>
</evidence>
<dbReference type="OrthoDB" id="5295945at2"/>
<dbReference type="InterPro" id="IPR014729">
    <property type="entry name" value="Rossmann-like_a/b/a_fold"/>
</dbReference>
<keyword evidence="5 11" id="KW-0808">Transferase</keyword>
<comment type="pathway">
    <text evidence="2 11">Cofactor biosynthesis; NAD(+) biosynthesis; deamido-NAD(+) from nicotinate D-ribonucleotide: step 1/1.</text>
</comment>
<keyword evidence="8 11" id="KW-0067">ATP-binding</keyword>
<evidence type="ECO:0000256" key="10">
    <source>
        <dbReference type="ARBA" id="ARBA00048721"/>
    </source>
</evidence>
<evidence type="ECO:0000256" key="9">
    <source>
        <dbReference type="ARBA" id="ARBA00023027"/>
    </source>
</evidence>
<evidence type="ECO:0000256" key="8">
    <source>
        <dbReference type="ARBA" id="ARBA00022840"/>
    </source>
</evidence>
<dbReference type="CDD" id="cd02165">
    <property type="entry name" value="NMNAT"/>
    <property type="match status" value="1"/>
</dbReference>
<keyword evidence="6 11" id="KW-0548">Nucleotidyltransferase</keyword>
<evidence type="ECO:0000256" key="7">
    <source>
        <dbReference type="ARBA" id="ARBA00022741"/>
    </source>
</evidence>
<comment type="similarity">
    <text evidence="3 11">Belongs to the NadD family.</text>
</comment>
<dbReference type="HAMAP" id="MF_00244">
    <property type="entry name" value="NaMN_adenylyltr"/>
    <property type="match status" value="1"/>
</dbReference>
<dbReference type="EC" id="2.7.7.18" evidence="11"/>
<dbReference type="UniPathway" id="UPA00253">
    <property type="reaction ID" value="UER00332"/>
</dbReference>
<dbReference type="RefSeq" id="WP_138546878.1">
    <property type="nucleotide sequence ID" value="NZ_PNCJ01000056.1"/>
</dbReference>
<feature type="domain" description="Cytidyltransferase-like" evidence="12">
    <location>
        <begin position="4"/>
        <end position="178"/>
    </location>
</feature>
<accession>A0A5S3WS03</accession>
<dbReference type="GO" id="GO:0004515">
    <property type="term" value="F:nicotinate-nucleotide adenylyltransferase activity"/>
    <property type="evidence" value="ECO:0007669"/>
    <property type="project" value="UniProtKB-UniRule"/>
</dbReference>
<name>A0A5S3WS03_9GAMM</name>
<proteinExistence type="inferred from homology"/>
<evidence type="ECO:0000313" key="14">
    <source>
        <dbReference type="Proteomes" id="UP000306719"/>
    </source>
</evidence>
<organism evidence="13 14">
    <name type="scientific">Pseudoalteromonas rubra</name>
    <dbReference type="NCBI Taxonomy" id="43658"/>
    <lineage>
        <taxon>Bacteria</taxon>
        <taxon>Pseudomonadati</taxon>
        <taxon>Pseudomonadota</taxon>
        <taxon>Gammaproteobacteria</taxon>
        <taxon>Alteromonadales</taxon>
        <taxon>Pseudoalteromonadaceae</taxon>
        <taxon>Pseudoalteromonas</taxon>
    </lineage>
</organism>
<comment type="catalytic activity">
    <reaction evidence="10 11">
        <text>nicotinate beta-D-ribonucleotide + ATP + H(+) = deamido-NAD(+) + diphosphate</text>
        <dbReference type="Rhea" id="RHEA:22860"/>
        <dbReference type="ChEBI" id="CHEBI:15378"/>
        <dbReference type="ChEBI" id="CHEBI:30616"/>
        <dbReference type="ChEBI" id="CHEBI:33019"/>
        <dbReference type="ChEBI" id="CHEBI:57502"/>
        <dbReference type="ChEBI" id="CHEBI:58437"/>
        <dbReference type="EC" id="2.7.7.18"/>
    </reaction>
</comment>
<reference evidence="14" key="2">
    <citation type="submission" date="2019-06" db="EMBL/GenBank/DDBJ databases">
        <title>Co-occurence of chitin degradation, pigmentation and bioactivity in marine Pseudoalteromonas.</title>
        <authorList>
            <person name="Sonnenschein E.C."/>
            <person name="Bech P.K."/>
        </authorList>
    </citation>
    <scope>NUCLEOTIDE SEQUENCE [LARGE SCALE GENOMIC DNA]</scope>
    <source>
        <strain evidence="14">S2599</strain>
    </source>
</reference>
<protein>
    <recommendedName>
        <fullName evidence="11">Probable nicotinate-nucleotide adenylyltransferase</fullName>
        <ecNumber evidence="11">2.7.7.18</ecNumber>
    </recommendedName>
    <alternativeName>
        <fullName evidence="11">Deamido-NAD(+) diphosphorylase</fullName>
    </alternativeName>
    <alternativeName>
        <fullName evidence="11">Deamido-NAD(+) pyrophosphorylase</fullName>
    </alternativeName>
    <alternativeName>
        <fullName evidence="11">Nicotinate mononucleotide adenylyltransferase</fullName>
        <shortName evidence="11">NaMN adenylyltransferase</shortName>
    </alternativeName>
</protein>
<dbReference type="InterPro" id="IPR004821">
    <property type="entry name" value="Cyt_trans-like"/>
</dbReference>
<evidence type="ECO:0000313" key="13">
    <source>
        <dbReference type="EMBL" id="TMP31066.1"/>
    </source>
</evidence>
<dbReference type="Pfam" id="PF01467">
    <property type="entry name" value="CTP_transf_like"/>
    <property type="match status" value="1"/>
</dbReference>
<keyword evidence="4 11" id="KW-0662">Pyridine nucleotide biosynthesis</keyword>
<dbReference type="SUPFAM" id="SSF52374">
    <property type="entry name" value="Nucleotidylyl transferase"/>
    <property type="match status" value="1"/>
</dbReference>
<evidence type="ECO:0000256" key="5">
    <source>
        <dbReference type="ARBA" id="ARBA00022679"/>
    </source>
</evidence>
<dbReference type="NCBIfam" id="TIGR00125">
    <property type="entry name" value="cyt_tran_rel"/>
    <property type="match status" value="1"/>
</dbReference>
<reference evidence="13 14" key="1">
    <citation type="submission" date="2018-01" db="EMBL/GenBank/DDBJ databases">
        <authorList>
            <person name="Paulsen S."/>
            <person name="Gram L.K."/>
        </authorList>
    </citation>
    <scope>NUCLEOTIDE SEQUENCE [LARGE SCALE GENOMIC DNA]</scope>
    <source>
        <strain evidence="13 14">S2599</strain>
    </source>
</reference>
<gene>
    <name evidence="11" type="primary">nadD</name>
    <name evidence="13" type="ORF">CWB98_22960</name>
</gene>
<evidence type="ECO:0000256" key="3">
    <source>
        <dbReference type="ARBA" id="ARBA00009014"/>
    </source>
</evidence>